<dbReference type="SUPFAM" id="SSF52540">
    <property type="entry name" value="P-loop containing nucleoside triphosphate hydrolases"/>
    <property type="match status" value="1"/>
</dbReference>
<dbReference type="Gene3D" id="3.40.50.300">
    <property type="entry name" value="P-loop containing nucleotide triphosphate hydrolases"/>
    <property type="match status" value="1"/>
</dbReference>
<dbReference type="SUPFAM" id="SSF48452">
    <property type="entry name" value="TPR-like"/>
    <property type="match status" value="1"/>
</dbReference>
<dbReference type="InterPro" id="IPR003593">
    <property type="entry name" value="AAA+_ATPase"/>
</dbReference>
<accession>A0A1F4U6W4</accession>
<evidence type="ECO:0000313" key="5">
    <source>
        <dbReference type="EMBL" id="OGC40652.1"/>
    </source>
</evidence>
<dbReference type="PROSITE" id="PS50005">
    <property type="entry name" value="TPR"/>
    <property type="match status" value="1"/>
</dbReference>
<keyword evidence="2" id="KW-0472">Membrane</keyword>
<feature type="signal peptide" evidence="3">
    <location>
        <begin position="1"/>
        <end position="18"/>
    </location>
</feature>
<evidence type="ECO:0000256" key="1">
    <source>
        <dbReference type="PROSITE-ProRule" id="PRU00339"/>
    </source>
</evidence>
<proteinExistence type="predicted"/>
<keyword evidence="3" id="KW-0732">Signal</keyword>
<dbReference type="AlphaFoldDB" id="A0A1F4U6W4"/>
<gene>
    <name evidence="5" type="ORF">A2438_06530</name>
</gene>
<dbReference type="PANTHER" id="PTHR35894">
    <property type="entry name" value="GENERAL SECRETION PATHWAY PROTEIN A-RELATED"/>
    <property type="match status" value="1"/>
</dbReference>
<reference evidence="5 6" key="1">
    <citation type="journal article" date="2016" name="Nat. Commun.">
        <title>Thousands of microbial genomes shed light on interconnected biogeochemical processes in an aquifer system.</title>
        <authorList>
            <person name="Anantharaman K."/>
            <person name="Brown C.T."/>
            <person name="Hug L.A."/>
            <person name="Sharon I."/>
            <person name="Castelle C.J."/>
            <person name="Probst A.J."/>
            <person name="Thomas B.C."/>
            <person name="Singh A."/>
            <person name="Wilkins M.J."/>
            <person name="Karaoz U."/>
            <person name="Brodie E.L."/>
            <person name="Williams K.H."/>
            <person name="Hubbard S.S."/>
            <person name="Banfield J.F."/>
        </authorList>
    </citation>
    <scope>NUCLEOTIDE SEQUENCE [LARGE SCALE GENOMIC DNA]</scope>
</reference>
<dbReference type="InterPro" id="IPR049945">
    <property type="entry name" value="AAA_22"/>
</dbReference>
<feature type="repeat" description="TPR" evidence="1">
    <location>
        <begin position="28"/>
        <end position="61"/>
    </location>
</feature>
<dbReference type="InterPro" id="IPR027417">
    <property type="entry name" value="P-loop_NTPase"/>
</dbReference>
<evidence type="ECO:0000259" key="4">
    <source>
        <dbReference type="SMART" id="SM00382"/>
    </source>
</evidence>
<keyword evidence="2" id="KW-0812">Transmembrane</keyword>
<feature type="domain" description="AAA+ ATPase" evidence="4">
    <location>
        <begin position="236"/>
        <end position="376"/>
    </location>
</feature>
<dbReference type="Pfam" id="PF13401">
    <property type="entry name" value="AAA_22"/>
    <property type="match status" value="1"/>
</dbReference>
<dbReference type="PANTHER" id="PTHR35894:SF1">
    <property type="entry name" value="PHOSPHORIBULOKINASE _ URIDINE KINASE FAMILY"/>
    <property type="match status" value="1"/>
</dbReference>
<keyword evidence="2" id="KW-1133">Transmembrane helix</keyword>
<dbReference type="InterPro" id="IPR011990">
    <property type="entry name" value="TPR-like_helical_dom_sf"/>
</dbReference>
<evidence type="ECO:0000313" key="6">
    <source>
        <dbReference type="Proteomes" id="UP000179242"/>
    </source>
</evidence>
<dbReference type="InterPro" id="IPR052026">
    <property type="entry name" value="ExeA_AAA_ATPase_DNA-bind"/>
</dbReference>
<dbReference type="CDD" id="cd00009">
    <property type="entry name" value="AAA"/>
    <property type="match status" value="1"/>
</dbReference>
<dbReference type="EMBL" id="MEUJ01000003">
    <property type="protein sequence ID" value="OGC40652.1"/>
    <property type="molecule type" value="Genomic_DNA"/>
</dbReference>
<feature type="transmembrane region" description="Helical" evidence="2">
    <location>
        <begin position="132"/>
        <end position="152"/>
    </location>
</feature>
<comment type="caution">
    <text evidence="5">The sequence shown here is derived from an EMBL/GenBank/DDBJ whole genome shotgun (WGS) entry which is preliminary data.</text>
</comment>
<evidence type="ECO:0000256" key="3">
    <source>
        <dbReference type="SAM" id="SignalP"/>
    </source>
</evidence>
<sequence length="466" mass="52469">MKKRIALILFLLSVACLAGRQAAWGFTADEYFEFGSTKYLQGDNAGALREIKKSLEIDPKNQAAQELKSLIEQEISNQPAVPEAAPVPAQKEAPAAKPAPPQVIKERVIEKIIEKQSAPVIIEREVQKIDDVIYTAVVFAVFFSLLFMVLLFKLWQFFLDKTSIVCAECKARNIKDAEFCKKCGTRLKAADLTPEQKLWLEKFGWKSNPFTLNVMPNTYAGHQVEIALIMEKLNTLSGHILIVGGMGTGKTTLLLWLEKHLKDRFDTIYLLRPPERPEEVIDLISATIAGRANHTRKYSIYEFREICRKHKRNILLLIDEAHELNEKLEQFLRTLGDLHNVYLVMAGLPQTRELLKKDLPALFDRVVESMLLGALSLEETKELIQKRISNAGGQGMGPFTAQAVEKIYELGYGIPRGVLKVCDWVVAKSVRENKTVIDASDVAVYNEEMKHVKPEAEKDAKVNPAG</sequence>
<feature type="chain" id="PRO_5009514779" description="AAA+ ATPase domain-containing protein" evidence="3">
    <location>
        <begin position="19"/>
        <end position="466"/>
    </location>
</feature>
<dbReference type="Proteomes" id="UP000179242">
    <property type="component" value="Unassembled WGS sequence"/>
</dbReference>
<dbReference type="SMART" id="SM00382">
    <property type="entry name" value="AAA"/>
    <property type="match status" value="1"/>
</dbReference>
<keyword evidence="1" id="KW-0802">TPR repeat</keyword>
<name>A0A1F4U6W4_UNCSA</name>
<protein>
    <recommendedName>
        <fullName evidence="4">AAA+ ATPase domain-containing protein</fullName>
    </recommendedName>
</protein>
<organism evidence="5 6">
    <name type="scientific">candidate division WOR-1 bacterium RIFOXYC2_FULL_46_14</name>
    <dbReference type="NCBI Taxonomy" id="1802587"/>
    <lineage>
        <taxon>Bacteria</taxon>
        <taxon>Bacillati</taxon>
        <taxon>Saganbacteria</taxon>
    </lineage>
</organism>
<dbReference type="Gene3D" id="1.25.40.10">
    <property type="entry name" value="Tetratricopeptide repeat domain"/>
    <property type="match status" value="1"/>
</dbReference>
<dbReference type="PROSITE" id="PS51257">
    <property type="entry name" value="PROKAR_LIPOPROTEIN"/>
    <property type="match status" value="1"/>
</dbReference>
<dbReference type="GO" id="GO:0016887">
    <property type="term" value="F:ATP hydrolysis activity"/>
    <property type="evidence" value="ECO:0007669"/>
    <property type="project" value="InterPro"/>
</dbReference>
<evidence type="ECO:0000256" key="2">
    <source>
        <dbReference type="SAM" id="Phobius"/>
    </source>
</evidence>
<dbReference type="InterPro" id="IPR019734">
    <property type="entry name" value="TPR_rpt"/>
</dbReference>